<evidence type="ECO:0000256" key="1">
    <source>
        <dbReference type="SAM" id="Coils"/>
    </source>
</evidence>
<feature type="coiled-coil region" evidence="1">
    <location>
        <begin position="340"/>
        <end position="367"/>
    </location>
</feature>
<comment type="caution">
    <text evidence="3">The sequence shown here is derived from an EMBL/GenBank/DDBJ whole genome shotgun (WGS) entry which is preliminary data.</text>
</comment>
<proteinExistence type="predicted"/>
<name>A0A644X5I8_9ZZZZ</name>
<dbReference type="AlphaFoldDB" id="A0A644X5I8"/>
<keyword evidence="2" id="KW-0812">Transmembrane</keyword>
<dbReference type="Gene3D" id="1.25.40.10">
    <property type="entry name" value="Tetratricopeptide repeat domain"/>
    <property type="match status" value="1"/>
</dbReference>
<evidence type="ECO:0000313" key="3">
    <source>
        <dbReference type="EMBL" id="MPM11395.1"/>
    </source>
</evidence>
<dbReference type="InterPro" id="IPR011990">
    <property type="entry name" value="TPR-like_helical_dom_sf"/>
</dbReference>
<dbReference type="PROSITE" id="PS51257">
    <property type="entry name" value="PROKAR_LIPOPROTEIN"/>
    <property type="match status" value="1"/>
</dbReference>
<evidence type="ECO:0000256" key="2">
    <source>
        <dbReference type="SAM" id="Phobius"/>
    </source>
</evidence>
<sequence>MRRFIFIAFAAIAAMLFLSCNGLENNKIRTTLTQWDNLLEKNPEAISDSLKTMDPHALSRGNRAYYNLLKTIADDKTYFEFKSDSLIEKAMDYYHLHEPHSNNYIRALTYKGIVRTRMGITDSTAYEPLKKADNIFHTQKAPNPAIGYILHYFLGNTHYCNGNFELAEKYFQETLHNAKLKNDSTHIFDAYLAIFWNKMAQSDFDAGKKYVDTLSLFFDRIPDKNHLILNAQSVYFEATKEFEKALKCDKELLILTKFQQKDIDFSSLYYTISNRYSILNQLDSAMLYGQIAIENVVDDINKGNYLLYDNVANIAEKQQNYSLANTYRQKAFAMYEKSVKDRLNTQVMELEKKYDLSEAENIALRSQQNTLLIAIVALLLAMLATVLIMLNVRNRREARIKLMKLEHEAETRAMETKLLEEEANKRNWLILLYGHISNRLTSLQENFNILSQRYVSSNPKVYENMHNILHTAESDLREMPKNLIPDEDTFSLYTNLSKEDAELFNPNEKIMLMLLVCKADNRQISTFMNTSIESIRARKSQLKKKMTENDIDTTQFFNF</sequence>
<gene>
    <name evidence="3" type="ORF">SDC9_57738</name>
</gene>
<organism evidence="3">
    <name type="scientific">bioreactor metagenome</name>
    <dbReference type="NCBI Taxonomy" id="1076179"/>
    <lineage>
        <taxon>unclassified sequences</taxon>
        <taxon>metagenomes</taxon>
        <taxon>ecological metagenomes</taxon>
    </lineage>
</organism>
<dbReference type="SUPFAM" id="SSF48452">
    <property type="entry name" value="TPR-like"/>
    <property type="match status" value="1"/>
</dbReference>
<keyword evidence="2" id="KW-1133">Transmembrane helix</keyword>
<keyword evidence="2" id="KW-0472">Membrane</keyword>
<feature type="transmembrane region" description="Helical" evidence="2">
    <location>
        <begin position="371"/>
        <end position="392"/>
    </location>
</feature>
<reference evidence="3" key="1">
    <citation type="submission" date="2019-08" db="EMBL/GenBank/DDBJ databases">
        <authorList>
            <person name="Kucharzyk K."/>
            <person name="Murdoch R.W."/>
            <person name="Higgins S."/>
            <person name="Loffler F."/>
        </authorList>
    </citation>
    <scope>NUCLEOTIDE SEQUENCE</scope>
</reference>
<protein>
    <recommendedName>
        <fullName evidence="4">MalT-like TPR region domain-containing protein</fullName>
    </recommendedName>
</protein>
<evidence type="ECO:0008006" key="4">
    <source>
        <dbReference type="Google" id="ProtNLM"/>
    </source>
</evidence>
<accession>A0A644X5I8</accession>
<dbReference type="EMBL" id="VSSQ01001825">
    <property type="protein sequence ID" value="MPM11395.1"/>
    <property type="molecule type" value="Genomic_DNA"/>
</dbReference>
<keyword evidence="1" id="KW-0175">Coiled coil</keyword>